<feature type="domain" description="VWF/SSPO/Zonadhesin-like cysteine-rich" evidence="4">
    <location>
        <begin position="192"/>
        <end position="262"/>
    </location>
</feature>
<dbReference type="InterPro" id="IPR001846">
    <property type="entry name" value="VWF_type-D"/>
</dbReference>
<feature type="compositionally biased region" description="Basic and acidic residues" evidence="3">
    <location>
        <begin position="13"/>
        <end position="22"/>
    </location>
</feature>
<sequence length="369" mass="42414">MQSRDYATRTHYYTRDKNRRDNITNNVTNNVTNNIANKIASNIACDDNNITSNIAFSLAIRVIQLIVEAMGHTIRLLSNLTATWRPQAVIDGKLVAPPYLHEDFSLYANGIFMVLVVPDIGLEVRFLPQGYNFFRVVVPLAVYYNNTDGLCGWCGMNRTNCQERGDCCEEYLYPPDPDACKNKTDPAPCVPTQEQLKWCDNLFLPVFEPCWEYVDPCDFFDTCTVDICVSNRSQSCWSLEAYAQECSYHGICLEWRNETFCDDPCPPGREFKECVCPEQIYLNSTCIEEEWEKGGKDKCELDPVEGCFCPPGTKEEEDGSCVPCYVQKTENVDTTLELEEKTKNITFLLVVFLKYFQLKKLREHLHLKW</sequence>
<reference evidence="5" key="1">
    <citation type="submission" date="2021-10" db="EMBL/GenBank/DDBJ databases">
        <title>Tropical sea cucumber genome reveals ecological adaptation and Cuvierian tubules defense mechanism.</title>
        <authorList>
            <person name="Chen T."/>
        </authorList>
    </citation>
    <scope>NUCLEOTIDE SEQUENCE</scope>
    <source>
        <strain evidence="5">Nanhai2018</strain>
        <tissue evidence="5">Muscle</tissue>
    </source>
</reference>
<dbReference type="PANTHER" id="PTHR11339:SF402">
    <property type="entry name" value="VWFD DOMAIN-CONTAINING PROTEIN"/>
    <property type="match status" value="1"/>
</dbReference>
<keyword evidence="2" id="KW-0325">Glycoprotein</keyword>
<evidence type="ECO:0000313" key="6">
    <source>
        <dbReference type="Proteomes" id="UP001152320"/>
    </source>
</evidence>
<gene>
    <name evidence="5" type="ORF">HOLleu_40632</name>
</gene>
<dbReference type="InterPro" id="IPR050780">
    <property type="entry name" value="Mucin_vWF_Thrombospondin_sf"/>
</dbReference>
<dbReference type="AlphaFoldDB" id="A0A9Q1BD93"/>
<dbReference type="Proteomes" id="UP001152320">
    <property type="component" value="Chromosome 22"/>
</dbReference>
<dbReference type="Pfam" id="PF00094">
    <property type="entry name" value="VWD"/>
    <property type="match status" value="1"/>
</dbReference>
<accession>A0A9Q1BD93</accession>
<dbReference type="OrthoDB" id="160294at2759"/>
<proteinExistence type="predicted"/>
<dbReference type="EMBL" id="JAIZAY010000022">
    <property type="protein sequence ID" value="KAJ8020914.1"/>
    <property type="molecule type" value="Genomic_DNA"/>
</dbReference>
<evidence type="ECO:0000256" key="1">
    <source>
        <dbReference type="ARBA" id="ARBA00023157"/>
    </source>
</evidence>
<organism evidence="5 6">
    <name type="scientific">Holothuria leucospilota</name>
    <name type="common">Black long sea cucumber</name>
    <name type="synonym">Mertensiothuria leucospilota</name>
    <dbReference type="NCBI Taxonomy" id="206669"/>
    <lineage>
        <taxon>Eukaryota</taxon>
        <taxon>Metazoa</taxon>
        <taxon>Echinodermata</taxon>
        <taxon>Eleutherozoa</taxon>
        <taxon>Echinozoa</taxon>
        <taxon>Holothuroidea</taxon>
        <taxon>Aspidochirotacea</taxon>
        <taxon>Aspidochirotida</taxon>
        <taxon>Holothuriidae</taxon>
        <taxon>Holothuria</taxon>
    </lineage>
</organism>
<comment type="caution">
    <text evidence="5">The sequence shown here is derived from an EMBL/GenBank/DDBJ whole genome shotgun (WGS) entry which is preliminary data.</text>
</comment>
<evidence type="ECO:0000256" key="3">
    <source>
        <dbReference type="SAM" id="MobiDB-lite"/>
    </source>
</evidence>
<dbReference type="InterPro" id="IPR014853">
    <property type="entry name" value="VWF/SSPO/ZAN-like_Cys-rich_dom"/>
</dbReference>
<dbReference type="PANTHER" id="PTHR11339">
    <property type="entry name" value="EXTRACELLULAR MATRIX GLYCOPROTEIN RELATED"/>
    <property type="match status" value="1"/>
</dbReference>
<name>A0A9Q1BD93_HOLLE</name>
<evidence type="ECO:0000313" key="5">
    <source>
        <dbReference type="EMBL" id="KAJ8020914.1"/>
    </source>
</evidence>
<dbReference type="SMART" id="SM00832">
    <property type="entry name" value="C8"/>
    <property type="match status" value="1"/>
</dbReference>
<keyword evidence="1" id="KW-1015">Disulfide bond</keyword>
<dbReference type="Pfam" id="PF08742">
    <property type="entry name" value="C8"/>
    <property type="match status" value="1"/>
</dbReference>
<feature type="region of interest" description="Disordered" evidence="3">
    <location>
        <begin position="1"/>
        <end position="24"/>
    </location>
</feature>
<evidence type="ECO:0000259" key="4">
    <source>
        <dbReference type="SMART" id="SM00832"/>
    </source>
</evidence>
<dbReference type="CDD" id="cd19941">
    <property type="entry name" value="TIL"/>
    <property type="match status" value="1"/>
</dbReference>
<keyword evidence="6" id="KW-1185">Reference proteome</keyword>
<protein>
    <submittedName>
        <fullName evidence="5">Intestinal mucin-like protein</fullName>
    </submittedName>
</protein>
<evidence type="ECO:0000256" key="2">
    <source>
        <dbReference type="ARBA" id="ARBA00023180"/>
    </source>
</evidence>